<name>A0A3P7XTG5_9BILA</name>
<keyword evidence="1" id="KW-0472">Membrane</keyword>
<proteinExistence type="predicted"/>
<keyword evidence="1" id="KW-1133">Transmembrane helix</keyword>
<keyword evidence="3" id="KW-1185">Reference proteome</keyword>
<dbReference type="Proteomes" id="UP000280834">
    <property type="component" value="Unassembled WGS sequence"/>
</dbReference>
<feature type="transmembrane region" description="Helical" evidence="1">
    <location>
        <begin position="135"/>
        <end position="159"/>
    </location>
</feature>
<evidence type="ECO:0000313" key="2">
    <source>
        <dbReference type="EMBL" id="VDO28755.1"/>
    </source>
</evidence>
<accession>A0A3P7XTG5</accession>
<evidence type="ECO:0000256" key="1">
    <source>
        <dbReference type="SAM" id="Phobius"/>
    </source>
</evidence>
<keyword evidence="1" id="KW-0812">Transmembrane</keyword>
<dbReference type="EMBL" id="UZAG01016500">
    <property type="protein sequence ID" value="VDO28755.1"/>
    <property type="molecule type" value="Genomic_DNA"/>
</dbReference>
<sequence>MCLSSTQCFQDVKNEKLSEDQNDHWLLLSGIGQSDCKSDENEWIKPTVIGYLVGQLIGAIFELNFGRDLNQDSTVVFVQFSRSINIRNVIRWCQRLSNHELHLLNSSQGLVKGDWIIEDEDENCDVVEEAPWSRYFFRGMIVGFLIGLGGGVLLGFLCWQVQVHKKNYNL</sequence>
<protein>
    <submittedName>
        <fullName evidence="2">Uncharacterized protein</fullName>
    </submittedName>
</protein>
<dbReference type="AlphaFoldDB" id="A0A3P7XTG5"/>
<reference evidence="2 3" key="1">
    <citation type="submission" date="2018-11" db="EMBL/GenBank/DDBJ databases">
        <authorList>
            <consortium name="Pathogen Informatics"/>
        </authorList>
    </citation>
    <scope>NUCLEOTIDE SEQUENCE [LARGE SCALE GENOMIC DNA]</scope>
</reference>
<evidence type="ECO:0000313" key="3">
    <source>
        <dbReference type="Proteomes" id="UP000280834"/>
    </source>
</evidence>
<gene>
    <name evidence="2" type="ORF">BTMF_LOCUS8602</name>
</gene>
<organism evidence="2 3">
    <name type="scientific">Brugia timori</name>
    <dbReference type="NCBI Taxonomy" id="42155"/>
    <lineage>
        <taxon>Eukaryota</taxon>
        <taxon>Metazoa</taxon>
        <taxon>Ecdysozoa</taxon>
        <taxon>Nematoda</taxon>
        <taxon>Chromadorea</taxon>
        <taxon>Rhabditida</taxon>
        <taxon>Spirurina</taxon>
        <taxon>Spiruromorpha</taxon>
        <taxon>Filarioidea</taxon>
        <taxon>Onchocercidae</taxon>
        <taxon>Brugia</taxon>
    </lineage>
</organism>